<dbReference type="AlphaFoldDB" id="K8EBJ1"/>
<keyword evidence="1" id="KW-0677">Repeat</keyword>
<evidence type="ECO:0000313" key="3">
    <source>
        <dbReference type="EMBL" id="CCO15199.1"/>
    </source>
</evidence>
<accession>K8EBJ1</accession>
<organism evidence="3 4">
    <name type="scientific">Bathycoccus prasinos</name>
    <dbReference type="NCBI Taxonomy" id="41875"/>
    <lineage>
        <taxon>Eukaryota</taxon>
        <taxon>Viridiplantae</taxon>
        <taxon>Chlorophyta</taxon>
        <taxon>Mamiellophyceae</taxon>
        <taxon>Mamiellales</taxon>
        <taxon>Bathycoccaceae</taxon>
        <taxon>Bathycoccus</taxon>
    </lineage>
</organism>
<dbReference type="PANTHER" id="PTHR47485">
    <property type="entry name" value="THYLAKOID LUMENAL 17.4 KDA PROTEIN, CHLOROPLASTIC"/>
    <property type="match status" value="1"/>
</dbReference>
<dbReference type="SUPFAM" id="SSF141571">
    <property type="entry name" value="Pentapeptide repeat-like"/>
    <property type="match status" value="1"/>
</dbReference>
<evidence type="ECO:0000256" key="1">
    <source>
        <dbReference type="ARBA" id="ARBA00022737"/>
    </source>
</evidence>
<evidence type="ECO:0000256" key="2">
    <source>
        <dbReference type="SAM" id="MobiDB-lite"/>
    </source>
</evidence>
<sequence length="246" mass="26709">MLKATRHYTIRDASRRIRTKFPKTQAAIPHHQREEKNEPSTSTSSTVSSSKTLLAATALAVVLSTMSPVGSAIAGDDDDKKFVRNMLGGCTPDKLDLFKDVRAKFSMEASTGALPEAILDLDKCDYSNIDLDAKVLSGLIARNANFENSQLTHTEMSRTDARGSNFKGVNFKDTNAYSTRFDGSNMENANFENVILSGASFGKYNGEWANMKGANFEGALLSSSDARELCKNPTLDLEGQMNVGGC</sequence>
<gene>
    <name evidence="3" type="ORF">Bathy02g06130</name>
</gene>
<keyword evidence="4" id="KW-1185">Reference proteome</keyword>
<dbReference type="Pfam" id="PF00805">
    <property type="entry name" value="Pentapeptide"/>
    <property type="match status" value="1"/>
</dbReference>
<feature type="region of interest" description="Disordered" evidence="2">
    <location>
        <begin position="13"/>
        <end position="48"/>
    </location>
</feature>
<name>K8EBJ1_9CHLO</name>
<reference evidence="3 4" key="1">
    <citation type="submission" date="2011-10" db="EMBL/GenBank/DDBJ databases">
        <authorList>
            <person name="Genoscope - CEA"/>
        </authorList>
    </citation>
    <scope>NUCLEOTIDE SEQUENCE [LARGE SCALE GENOMIC DNA]</scope>
    <source>
        <strain evidence="3 4">RCC 1105</strain>
    </source>
</reference>
<dbReference type="GeneID" id="19017728"/>
<dbReference type="Proteomes" id="UP000198341">
    <property type="component" value="Chromosome 2"/>
</dbReference>
<proteinExistence type="predicted"/>
<dbReference type="OrthoDB" id="9989223at2759"/>
<evidence type="ECO:0000313" key="4">
    <source>
        <dbReference type="Proteomes" id="UP000198341"/>
    </source>
</evidence>
<dbReference type="InterPro" id="IPR001646">
    <property type="entry name" value="5peptide_repeat"/>
</dbReference>
<dbReference type="PANTHER" id="PTHR47485:SF1">
    <property type="entry name" value="THYLAKOID LUMENAL 17.4 KDA PROTEIN, CHLOROPLASTIC"/>
    <property type="match status" value="1"/>
</dbReference>
<dbReference type="RefSeq" id="XP_007514959.1">
    <property type="nucleotide sequence ID" value="XM_007514897.1"/>
</dbReference>
<dbReference type="EMBL" id="FO082277">
    <property type="protein sequence ID" value="CCO15199.1"/>
    <property type="molecule type" value="Genomic_DNA"/>
</dbReference>
<dbReference type="KEGG" id="bpg:Bathy02g06130"/>
<dbReference type="eggNOG" id="ENOG502S2YM">
    <property type="taxonomic scope" value="Eukaryota"/>
</dbReference>
<protein>
    <submittedName>
        <fullName evidence="3">Pentapeptide repeat-containing protein</fullName>
    </submittedName>
</protein>
<dbReference type="Gene3D" id="2.160.20.80">
    <property type="entry name" value="E3 ubiquitin-protein ligase SopA"/>
    <property type="match status" value="1"/>
</dbReference>